<dbReference type="AlphaFoldDB" id="A0ABC8YMG8"/>
<accession>A0ABC8YMG8</accession>
<organism evidence="1 2">
    <name type="scientific">Urochloa decumbens</name>
    <dbReference type="NCBI Taxonomy" id="240449"/>
    <lineage>
        <taxon>Eukaryota</taxon>
        <taxon>Viridiplantae</taxon>
        <taxon>Streptophyta</taxon>
        <taxon>Embryophyta</taxon>
        <taxon>Tracheophyta</taxon>
        <taxon>Spermatophyta</taxon>
        <taxon>Magnoliopsida</taxon>
        <taxon>Liliopsida</taxon>
        <taxon>Poales</taxon>
        <taxon>Poaceae</taxon>
        <taxon>PACMAD clade</taxon>
        <taxon>Panicoideae</taxon>
        <taxon>Panicodae</taxon>
        <taxon>Paniceae</taxon>
        <taxon>Melinidinae</taxon>
        <taxon>Urochloa</taxon>
    </lineage>
</organism>
<protein>
    <submittedName>
        <fullName evidence="1">Uncharacterized protein</fullName>
    </submittedName>
</protein>
<dbReference type="Proteomes" id="UP001497457">
    <property type="component" value="Chromosome 16b"/>
</dbReference>
<keyword evidence="2" id="KW-1185">Reference proteome</keyword>
<dbReference type="EMBL" id="OZ075126">
    <property type="protein sequence ID" value="CAL4944947.1"/>
    <property type="molecule type" value="Genomic_DNA"/>
</dbReference>
<sequence length="132" mass="14416">MASALLRTSFRRGSAFRRVVSAAPTPMPAPSGGEGLTVRRAVSLPPSSIRRTMCSGALGDKPPMSPEEKIIQQVEEILAKKSMPQDVVKDIALSAMEIRREARNKELSRYFRTSLVFVAGGISGFSYTKCRN</sequence>
<reference evidence="1" key="1">
    <citation type="submission" date="2024-10" db="EMBL/GenBank/DDBJ databases">
        <authorList>
            <person name="Ryan C."/>
        </authorList>
    </citation>
    <scope>NUCLEOTIDE SEQUENCE [LARGE SCALE GENOMIC DNA]</scope>
</reference>
<evidence type="ECO:0000313" key="2">
    <source>
        <dbReference type="Proteomes" id="UP001497457"/>
    </source>
</evidence>
<name>A0ABC8YMG8_9POAL</name>
<gene>
    <name evidence="1" type="ORF">URODEC1_LOCUS35145</name>
</gene>
<proteinExistence type="predicted"/>
<evidence type="ECO:0000313" key="1">
    <source>
        <dbReference type="EMBL" id="CAL4944947.1"/>
    </source>
</evidence>